<evidence type="ECO:0000313" key="6">
    <source>
        <dbReference type="EMBL" id="SOD19185.1"/>
    </source>
</evidence>
<proteinExistence type="predicted"/>
<evidence type="ECO:0000256" key="2">
    <source>
        <dbReference type="ARBA" id="ARBA00022840"/>
    </source>
</evidence>
<gene>
    <name evidence="6" type="ORF">SAMN06297164_2158</name>
</gene>
<evidence type="ECO:0000313" key="7">
    <source>
        <dbReference type="Proteomes" id="UP000219335"/>
    </source>
</evidence>
<keyword evidence="4" id="KW-0472">Membrane</keyword>
<dbReference type="EMBL" id="OCMU01000001">
    <property type="protein sequence ID" value="SOD19185.1"/>
    <property type="molecule type" value="Genomic_DNA"/>
</dbReference>
<keyword evidence="4" id="KW-0812">Transmembrane</keyword>
<evidence type="ECO:0000256" key="4">
    <source>
        <dbReference type="SAM" id="Phobius"/>
    </source>
</evidence>
<organism evidence="6 7">
    <name type="scientific">Nitrosomonas ureae</name>
    <dbReference type="NCBI Taxonomy" id="44577"/>
    <lineage>
        <taxon>Bacteria</taxon>
        <taxon>Pseudomonadati</taxon>
        <taxon>Pseudomonadota</taxon>
        <taxon>Betaproteobacteria</taxon>
        <taxon>Nitrosomonadales</taxon>
        <taxon>Nitrosomonadaceae</taxon>
        <taxon>Nitrosomonas</taxon>
    </lineage>
</organism>
<dbReference type="InterPro" id="IPR000432">
    <property type="entry name" value="DNA_mismatch_repair_MutS_C"/>
</dbReference>
<dbReference type="GO" id="GO:0030983">
    <property type="term" value="F:mismatched DNA binding"/>
    <property type="evidence" value="ECO:0007669"/>
    <property type="project" value="InterPro"/>
</dbReference>
<evidence type="ECO:0000256" key="3">
    <source>
        <dbReference type="ARBA" id="ARBA00023125"/>
    </source>
</evidence>
<dbReference type="PANTHER" id="PTHR11361:SF34">
    <property type="entry name" value="DNA MISMATCH REPAIR PROTEIN MSH1, MITOCHONDRIAL"/>
    <property type="match status" value="1"/>
</dbReference>
<keyword evidence="1" id="KW-0547">Nucleotide-binding</keyword>
<feature type="transmembrane region" description="Helical" evidence="4">
    <location>
        <begin position="254"/>
        <end position="274"/>
    </location>
</feature>
<dbReference type="Gene3D" id="1.10.1420.10">
    <property type="match status" value="1"/>
</dbReference>
<dbReference type="InterPro" id="IPR045076">
    <property type="entry name" value="MutS"/>
</dbReference>
<feature type="domain" description="DNA mismatch repair proteins mutS family" evidence="5">
    <location>
        <begin position="395"/>
        <end position="577"/>
    </location>
</feature>
<dbReference type="SUPFAM" id="SSF52540">
    <property type="entry name" value="P-loop containing nucleoside triphosphate hydrolases"/>
    <property type="match status" value="1"/>
</dbReference>
<dbReference type="Gene3D" id="3.40.50.300">
    <property type="entry name" value="P-loop containing nucleotide triphosphate hydrolases"/>
    <property type="match status" value="1"/>
</dbReference>
<accession>A0A286ABA2</accession>
<name>A0A286ABA2_9PROT</name>
<dbReference type="SMART" id="SM00534">
    <property type="entry name" value="MUTSac"/>
    <property type="match status" value="1"/>
</dbReference>
<dbReference type="Pfam" id="PF00488">
    <property type="entry name" value="MutS_V"/>
    <property type="match status" value="1"/>
</dbReference>
<dbReference type="Proteomes" id="UP000219335">
    <property type="component" value="Unassembled WGS sequence"/>
</dbReference>
<keyword evidence="2" id="KW-0067">ATP-binding</keyword>
<dbReference type="GO" id="GO:0006298">
    <property type="term" value="P:mismatch repair"/>
    <property type="evidence" value="ECO:0007669"/>
    <property type="project" value="InterPro"/>
</dbReference>
<dbReference type="PANTHER" id="PTHR11361">
    <property type="entry name" value="DNA MISMATCH REPAIR PROTEIN MUTS FAMILY MEMBER"/>
    <property type="match status" value="1"/>
</dbReference>
<dbReference type="SUPFAM" id="SSF48334">
    <property type="entry name" value="DNA repair protein MutS, domain III"/>
    <property type="match status" value="1"/>
</dbReference>
<sequence length="584" mass="66024">MSLCCVSLQICVFYTFRQPCLLATHKNRKNLKQTFRMIDIWRKKFILSDSEQPTTVEAIRPTESNYEVLDAKTFEAIEAETLFHTINQTQTESGRLTLYRSIARPNQNAEILQQKQMALLEMESDPQLYDAITKFVSKAASGEKSLKYLLYGEFVGGLTTEEPSSRTDKLEFGGYGYRQYVDGTEFAVDLVEGAAQVPQPQSSYLRALLDAFHDFGQTRIYALMKGPVYVSGSKFKSKKEKSAFDLFSRFRPSLFKLIPIAIFFAASYGILFFFENFMPQFNVSYIGYGILALTVPVFPILLLAMGVSDRDSIIYPLRKQFRESPDLPRAIEVLGMLDELLSFCRYGQSLTGDKVLPQILDEKRHRLTVSQARNPLLVRTIPDYVPNDIHLDQAGRVLIITGPNSGGKTAYCKTVVQIQLLGQIGCYIPATQGQLVPAERLYYQVPDPGQLSAAMGRFGHELQRTKEIFFNATPLSLVILDELSEGTTFEEKMTISEYILKGFHKLGASTLLVTHNHELCELLQKDGIGRYLQVEFMSQGPTHRLIEGISKVSHADRVASAIGFSQKDVEAHLERQEENHENRM</sequence>
<dbReference type="InterPro" id="IPR036187">
    <property type="entry name" value="DNA_mismatch_repair_MutS_sf"/>
</dbReference>
<feature type="transmembrane region" description="Helical" evidence="4">
    <location>
        <begin position="286"/>
        <end position="307"/>
    </location>
</feature>
<dbReference type="InterPro" id="IPR027417">
    <property type="entry name" value="P-loop_NTPase"/>
</dbReference>
<dbReference type="CDD" id="cd03243">
    <property type="entry name" value="ABC_MutS_homologs"/>
    <property type="match status" value="1"/>
</dbReference>
<evidence type="ECO:0000256" key="1">
    <source>
        <dbReference type="ARBA" id="ARBA00022741"/>
    </source>
</evidence>
<dbReference type="AlphaFoldDB" id="A0A286ABA2"/>
<protein>
    <submittedName>
        <fullName evidence="6">MutS domain III</fullName>
    </submittedName>
</protein>
<reference evidence="6 7" key="1">
    <citation type="submission" date="2017-09" db="EMBL/GenBank/DDBJ databases">
        <authorList>
            <person name="Ehlers B."/>
            <person name="Leendertz F.H."/>
        </authorList>
    </citation>
    <scope>NUCLEOTIDE SEQUENCE [LARGE SCALE GENOMIC DNA]</scope>
    <source>
        <strain evidence="6 7">Nm42</strain>
    </source>
</reference>
<keyword evidence="4" id="KW-1133">Transmembrane helix</keyword>
<evidence type="ECO:0000259" key="5">
    <source>
        <dbReference type="SMART" id="SM00534"/>
    </source>
</evidence>
<dbReference type="GO" id="GO:0005524">
    <property type="term" value="F:ATP binding"/>
    <property type="evidence" value="ECO:0007669"/>
    <property type="project" value="UniProtKB-KW"/>
</dbReference>
<dbReference type="GO" id="GO:0140664">
    <property type="term" value="F:ATP-dependent DNA damage sensor activity"/>
    <property type="evidence" value="ECO:0007669"/>
    <property type="project" value="InterPro"/>
</dbReference>
<keyword evidence="3" id="KW-0238">DNA-binding</keyword>